<dbReference type="InterPro" id="IPR050097">
    <property type="entry name" value="Ferredoxin-NADP_redctase_2"/>
</dbReference>
<evidence type="ECO:0000256" key="5">
    <source>
        <dbReference type="ARBA" id="ARBA00023284"/>
    </source>
</evidence>
<dbReference type="Gene3D" id="3.50.50.60">
    <property type="entry name" value="FAD/NAD(P)-binding domain"/>
    <property type="match status" value="2"/>
</dbReference>
<sequence>MNKILKYIFLAIILISTCLGFTYWYSKNRSIQAFDLSKIEGKKNLVPIAVIGSGPAGLSSALYGARAAVYTVVFQGDKPGGQLTETTYVENWPGTKKLLGTDLIDQNRKQAEKFGAIMANDSIEHVDFSTWPFRLQTTEGHEINALSIIIATGAKPKLLNVTGEKEYWAYGVTTCAVCDAPLYKNKDVVVVGGGDSAIEEATLLASYAKNVTLLVREKLRAAPAMQERLKGFNNIKVMLGVSINKILGDKNNVTEIEIINNKDKSISKMPIDGVFIAIGHIPNTEIFKDFIALDKAGYIDLKNYQETSQRGVFAAGDVTDNRYRQAGTSAGDGIKAGLDAISFLQEIGYNEIFFKKIQDNLYDPDQDTQVELKKLVTNKDLDDLLKTNKPLVVEVGAEYCTSCKVLLNSVKSVAAKLEDKVNFAQIDLDDEPKELKERFNIKSIPALLVFKDSKLVGRHEKQILSKYELYNLVNNLNTEE</sequence>
<keyword evidence="4" id="KW-1015">Disulfide bond</keyword>
<dbReference type="Pfam" id="PF00085">
    <property type="entry name" value="Thioredoxin"/>
    <property type="match status" value="1"/>
</dbReference>
<evidence type="ECO:0000313" key="9">
    <source>
        <dbReference type="Proteomes" id="UP000018769"/>
    </source>
</evidence>
<keyword evidence="6" id="KW-0812">Transmembrane</keyword>
<keyword evidence="1" id="KW-0285">Flavoprotein</keyword>
<dbReference type="SUPFAM" id="SSF52833">
    <property type="entry name" value="Thioredoxin-like"/>
    <property type="match status" value="1"/>
</dbReference>
<evidence type="ECO:0000259" key="7">
    <source>
        <dbReference type="PROSITE" id="PS51352"/>
    </source>
</evidence>
<accession>V6DEV9</accession>
<dbReference type="STRING" id="673862.BABL1_gene_809"/>
<dbReference type="SUPFAM" id="SSF51905">
    <property type="entry name" value="FAD/NAD(P)-binding domain"/>
    <property type="match status" value="1"/>
</dbReference>
<dbReference type="EMBL" id="HG793133">
    <property type="protein sequence ID" value="CDK30115.1"/>
    <property type="molecule type" value="Genomic_DNA"/>
</dbReference>
<dbReference type="PROSITE" id="PS00573">
    <property type="entry name" value="PYRIDINE_REDOX_2"/>
    <property type="match status" value="1"/>
</dbReference>
<protein>
    <submittedName>
        <fullName evidence="8">Thioredoxin-disulfide reductase</fullName>
    </submittedName>
</protein>
<dbReference type="PATRIC" id="fig|673862.3.peg.4"/>
<dbReference type="PRINTS" id="PR00368">
    <property type="entry name" value="FADPNR"/>
</dbReference>
<feature type="transmembrane region" description="Helical" evidence="6">
    <location>
        <begin position="7"/>
        <end position="25"/>
    </location>
</feature>
<dbReference type="PROSITE" id="PS51352">
    <property type="entry name" value="THIOREDOXIN_2"/>
    <property type="match status" value="1"/>
</dbReference>
<keyword evidence="2" id="KW-0274">FAD</keyword>
<dbReference type="AlphaFoldDB" id="V6DEV9"/>
<evidence type="ECO:0000256" key="3">
    <source>
        <dbReference type="ARBA" id="ARBA00023002"/>
    </source>
</evidence>
<dbReference type="InterPro" id="IPR008255">
    <property type="entry name" value="Pyr_nucl-diS_OxRdtase_2_AS"/>
</dbReference>
<evidence type="ECO:0000256" key="4">
    <source>
        <dbReference type="ARBA" id="ARBA00023157"/>
    </source>
</evidence>
<name>V6DEV9_9BACT</name>
<dbReference type="OrthoDB" id="9806179at2"/>
<evidence type="ECO:0000256" key="6">
    <source>
        <dbReference type="SAM" id="Phobius"/>
    </source>
</evidence>
<dbReference type="CDD" id="cd02947">
    <property type="entry name" value="TRX_family"/>
    <property type="match status" value="1"/>
</dbReference>
<dbReference type="Proteomes" id="UP000018769">
    <property type="component" value="Chromosome I"/>
</dbReference>
<reference evidence="8 9" key="1">
    <citation type="journal article" date="2015" name="Biol. Direct">
        <title>Babela massiliensis, a representative of a widespread bacterial phylum with unusual adaptations to parasitism in amoebae.</title>
        <authorList>
            <person name="Pagnier I."/>
            <person name="Yutin N."/>
            <person name="Croce O."/>
            <person name="Makarova K.S."/>
            <person name="Wolf Y.I."/>
            <person name="Benamar S."/>
            <person name="Raoult D."/>
            <person name="Koonin E.V."/>
            <person name="La Scola B."/>
        </authorList>
    </citation>
    <scope>NUCLEOTIDE SEQUENCE [LARGE SCALE GENOMIC DNA]</scope>
    <source>
        <strain evidence="9">BABL1</strain>
    </source>
</reference>
<gene>
    <name evidence="8" type="primary">trxB_1</name>
    <name evidence="8" type="ORF">BABL1_gene_809</name>
</gene>
<dbReference type="InterPro" id="IPR013766">
    <property type="entry name" value="Thioredoxin_domain"/>
</dbReference>
<keyword evidence="9" id="KW-1185">Reference proteome</keyword>
<dbReference type="eggNOG" id="COG0492">
    <property type="taxonomic scope" value="Bacteria"/>
</dbReference>
<keyword evidence="5" id="KW-0676">Redox-active center</keyword>
<dbReference type="KEGG" id="dpb:BABL1_gene_809"/>
<dbReference type="HOGENOM" id="CLU_031864_5_4_7"/>
<keyword evidence="3" id="KW-0560">Oxidoreductase</keyword>
<evidence type="ECO:0000256" key="1">
    <source>
        <dbReference type="ARBA" id="ARBA00022630"/>
    </source>
</evidence>
<dbReference type="Pfam" id="PF07992">
    <property type="entry name" value="Pyr_redox_2"/>
    <property type="match status" value="1"/>
</dbReference>
<dbReference type="GO" id="GO:0016668">
    <property type="term" value="F:oxidoreductase activity, acting on a sulfur group of donors, NAD(P) as acceptor"/>
    <property type="evidence" value="ECO:0007669"/>
    <property type="project" value="UniProtKB-ARBA"/>
</dbReference>
<dbReference type="RefSeq" id="WP_023790872.1">
    <property type="nucleotide sequence ID" value="NC_023003.1"/>
</dbReference>
<dbReference type="Gene3D" id="3.40.30.10">
    <property type="entry name" value="Glutaredoxin"/>
    <property type="match status" value="1"/>
</dbReference>
<proteinExistence type="predicted"/>
<feature type="domain" description="Thioredoxin" evidence="7">
    <location>
        <begin position="352"/>
        <end position="478"/>
    </location>
</feature>
<dbReference type="PANTHER" id="PTHR48105">
    <property type="entry name" value="THIOREDOXIN REDUCTASE 1-RELATED-RELATED"/>
    <property type="match status" value="1"/>
</dbReference>
<organism evidence="8 9">
    <name type="scientific">Candidatus Babela massiliensis</name>
    <dbReference type="NCBI Taxonomy" id="673862"/>
    <lineage>
        <taxon>Bacteria</taxon>
        <taxon>Candidatus Babelota</taxon>
        <taxon>Candidatus Babeliae</taxon>
        <taxon>Candidatus Babeliales</taxon>
        <taxon>Candidatus Babeliaceae</taxon>
        <taxon>Candidatus Babela</taxon>
    </lineage>
</organism>
<evidence type="ECO:0000256" key="2">
    <source>
        <dbReference type="ARBA" id="ARBA00022827"/>
    </source>
</evidence>
<dbReference type="InterPro" id="IPR036249">
    <property type="entry name" value="Thioredoxin-like_sf"/>
</dbReference>
<dbReference type="InterPro" id="IPR023753">
    <property type="entry name" value="FAD/NAD-binding_dom"/>
</dbReference>
<keyword evidence="6" id="KW-1133">Transmembrane helix</keyword>
<keyword evidence="6" id="KW-0472">Membrane</keyword>
<dbReference type="InterPro" id="IPR036188">
    <property type="entry name" value="FAD/NAD-bd_sf"/>
</dbReference>
<evidence type="ECO:0000313" key="8">
    <source>
        <dbReference type="EMBL" id="CDK30115.1"/>
    </source>
</evidence>
<dbReference type="PRINTS" id="PR00469">
    <property type="entry name" value="PNDRDTASEII"/>
</dbReference>